<keyword evidence="3" id="KW-0547">Nucleotide-binding</keyword>
<accession>T0YKN0</accession>
<dbReference type="EMBL" id="AUZZ01009812">
    <property type="protein sequence ID" value="EQD32482.1"/>
    <property type="molecule type" value="Genomic_DNA"/>
</dbReference>
<dbReference type="PANTHER" id="PTHR43023">
    <property type="entry name" value="PROTEIN TRIGALACTOSYLDIACYLGLYCEROL 3, CHLOROPLASTIC"/>
    <property type="match status" value="1"/>
</dbReference>
<reference evidence="3" key="2">
    <citation type="journal article" date="2014" name="ISME J.">
        <title>Microbial stratification in low pH oxic and suboxic macroscopic growths along an acid mine drainage.</title>
        <authorList>
            <person name="Mendez-Garcia C."/>
            <person name="Mesa V."/>
            <person name="Sprenger R.R."/>
            <person name="Richter M."/>
            <person name="Diez M.S."/>
            <person name="Solano J."/>
            <person name="Bargiela R."/>
            <person name="Golyshina O.V."/>
            <person name="Manteca A."/>
            <person name="Ramos J.L."/>
            <person name="Gallego J.R."/>
            <person name="Llorente I."/>
            <person name="Martins Dos Santos V.A."/>
            <person name="Jensen O.N."/>
            <person name="Pelaez A.I."/>
            <person name="Sanchez J."/>
            <person name="Ferrer M."/>
        </authorList>
    </citation>
    <scope>NUCLEOTIDE SEQUENCE</scope>
</reference>
<keyword evidence="1" id="KW-0813">Transport</keyword>
<proteinExistence type="predicted"/>
<dbReference type="Pfam" id="PF00005">
    <property type="entry name" value="ABC_tran"/>
    <property type="match status" value="1"/>
</dbReference>
<comment type="caution">
    <text evidence="3">The sequence shown here is derived from an EMBL/GenBank/DDBJ whole genome shotgun (WGS) entry which is preliminary data.</text>
</comment>
<dbReference type="GO" id="GO:0005524">
    <property type="term" value="F:ATP binding"/>
    <property type="evidence" value="ECO:0007669"/>
    <property type="project" value="UniProtKB-KW"/>
</dbReference>
<dbReference type="InterPro" id="IPR027417">
    <property type="entry name" value="P-loop_NTPase"/>
</dbReference>
<dbReference type="InterPro" id="IPR003439">
    <property type="entry name" value="ABC_transporter-like_ATP-bd"/>
</dbReference>
<feature type="non-terminal residue" evidence="3">
    <location>
        <position position="141"/>
    </location>
</feature>
<dbReference type="Gene3D" id="3.40.50.300">
    <property type="entry name" value="P-loop containing nucleotide triphosphate hydrolases"/>
    <property type="match status" value="1"/>
</dbReference>
<protein>
    <submittedName>
        <fullName evidence="3">ABC transporter ATP-binding protein</fullName>
    </submittedName>
</protein>
<dbReference type="PANTHER" id="PTHR43023:SF3">
    <property type="entry name" value="PROTEIN TRIGALACTOSYLDIACYLGLYCEROL 3, CHLOROPLASTIC"/>
    <property type="match status" value="1"/>
</dbReference>
<dbReference type="AlphaFoldDB" id="T0YKN0"/>
<sequence>MDSETVKPIVSFQDVEVDYDGKPVLEGIGFDVLPGEIVGLVGTSGSGKTTLLRHLIGLNQPTRGEILIFGERLNQLPHTARAHLRQRIGVLFQGGALFSSLTVFENIALPLRERGLQDPWIQPMVCPRPFVAGLPPDAAPL</sequence>
<organism evidence="3">
    <name type="scientific">mine drainage metagenome</name>
    <dbReference type="NCBI Taxonomy" id="410659"/>
    <lineage>
        <taxon>unclassified sequences</taxon>
        <taxon>metagenomes</taxon>
        <taxon>ecological metagenomes</taxon>
    </lineage>
</organism>
<evidence type="ECO:0000256" key="1">
    <source>
        <dbReference type="ARBA" id="ARBA00022448"/>
    </source>
</evidence>
<evidence type="ECO:0000259" key="2">
    <source>
        <dbReference type="Pfam" id="PF00005"/>
    </source>
</evidence>
<gene>
    <name evidence="3" type="ORF">B2A_13544</name>
</gene>
<keyword evidence="3" id="KW-0067">ATP-binding</keyword>
<reference evidence="3" key="1">
    <citation type="submission" date="2013-08" db="EMBL/GenBank/DDBJ databases">
        <authorList>
            <person name="Mendez C."/>
            <person name="Richter M."/>
            <person name="Ferrer M."/>
            <person name="Sanchez J."/>
        </authorList>
    </citation>
    <scope>NUCLEOTIDE SEQUENCE</scope>
</reference>
<name>T0YKN0_9ZZZZ</name>
<evidence type="ECO:0000313" key="3">
    <source>
        <dbReference type="EMBL" id="EQD32482.1"/>
    </source>
</evidence>
<dbReference type="SUPFAM" id="SSF52540">
    <property type="entry name" value="P-loop containing nucleoside triphosphate hydrolases"/>
    <property type="match status" value="1"/>
</dbReference>
<dbReference type="GO" id="GO:0016887">
    <property type="term" value="F:ATP hydrolysis activity"/>
    <property type="evidence" value="ECO:0007669"/>
    <property type="project" value="InterPro"/>
</dbReference>
<feature type="domain" description="ABC transporter" evidence="2">
    <location>
        <begin position="25"/>
        <end position="113"/>
    </location>
</feature>